<evidence type="ECO:0000313" key="3">
    <source>
        <dbReference type="Proteomes" id="UP000031552"/>
    </source>
</evidence>
<dbReference type="EMBL" id="CCEJ010000003">
    <property type="protein sequence ID" value="CDR33518.1"/>
    <property type="molecule type" value="Genomic_DNA"/>
</dbReference>
<dbReference type="STRING" id="1437425.CSEC_0685"/>
<evidence type="ECO:0000256" key="1">
    <source>
        <dbReference type="SAM" id="Phobius"/>
    </source>
</evidence>
<keyword evidence="1" id="KW-0812">Transmembrane</keyword>
<sequence>MSETLTNVEKVFNVAECIPVVGIVSSALRFVLAKIQLAVGIIFLALGLVLTLLSQNQRQHSWVKLGVEHIMHGILNGIRGSLVFALGMYTFGIGNIVCLVPNLIIKPTFSPAFRYGSIAY</sequence>
<dbReference type="RefSeq" id="WP_053331732.1">
    <property type="nucleotide sequence ID" value="NZ_CCEJ010000003.1"/>
</dbReference>
<keyword evidence="1" id="KW-1133">Transmembrane helix</keyword>
<proteinExistence type="predicted"/>
<dbReference type="eggNOG" id="ENOG502ZW8V">
    <property type="taxonomic scope" value="Bacteria"/>
</dbReference>
<name>A0A090D1F1_9BACT</name>
<organism evidence="2 3">
    <name type="scientific">Candidatus Criblamydia sequanensis CRIB-18</name>
    <dbReference type="NCBI Taxonomy" id="1437425"/>
    <lineage>
        <taxon>Bacteria</taxon>
        <taxon>Pseudomonadati</taxon>
        <taxon>Chlamydiota</taxon>
        <taxon>Chlamydiia</taxon>
        <taxon>Parachlamydiales</taxon>
        <taxon>Candidatus Criblamydiaceae</taxon>
        <taxon>Candidatus Criblamydia</taxon>
    </lineage>
</organism>
<comment type="caution">
    <text evidence="2">The sequence shown here is derived from an EMBL/GenBank/DDBJ whole genome shotgun (WGS) entry which is preliminary data.</text>
</comment>
<keyword evidence="3" id="KW-1185">Reference proteome</keyword>
<keyword evidence="1" id="KW-0472">Membrane</keyword>
<gene>
    <name evidence="2" type="ORF">CSEC_0685</name>
</gene>
<dbReference type="AlphaFoldDB" id="A0A090D1F1"/>
<reference evidence="2" key="2">
    <citation type="submission" date="2014-09" db="EMBL/GenBank/DDBJ databases">
        <title>Criblamydia sequanensis harbors a mega-plasmid encoding arsenite resistance.</title>
        <authorList>
            <person name="Bertelli C."/>
            <person name="Goesmann A."/>
            <person name="Greub G."/>
        </authorList>
    </citation>
    <scope>NUCLEOTIDE SEQUENCE [LARGE SCALE GENOMIC DNA]</scope>
    <source>
        <strain evidence="2">CRIB-18</strain>
    </source>
</reference>
<protein>
    <submittedName>
        <fullName evidence="2">Conserved putative membrane protein</fullName>
    </submittedName>
</protein>
<feature type="transmembrane region" description="Helical" evidence="1">
    <location>
        <begin position="35"/>
        <end position="54"/>
    </location>
</feature>
<evidence type="ECO:0000313" key="2">
    <source>
        <dbReference type="EMBL" id="CDR33518.1"/>
    </source>
</evidence>
<reference evidence="2" key="1">
    <citation type="submission" date="2013-12" db="EMBL/GenBank/DDBJ databases">
        <authorList>
            <person name="Linke B."/>
        </authorList>
    </citation>
    <scope>NUCLEOTIDE SEQUENCE [LARGE SCALE GENOMIC DNA]</scope>
    <source>
        <strain evidence="2">CRIB-18</strain>
    </source>
</reference>
<feature type="transmembrane region" description="Helical" evidence="1">
    <location>
        <begin position="82"/>
        <end position="105"/>
    </location>
</feature>
<accession>A0A090D1F1</accession>
<dbReference type="Proteomes" id="UP000031552">
    <property type="component" value="Unassembled WGS sequence"/>
</dbReference>